<evidence type="ECO:0000256" key="3">
    <source>
        <dbReference type="ARBA" id="ARBA00023163"/>
    </source>
</evidence>
<name>A0A1H5WJZ2_9BACT</name>
<feature type="domain" description="HTH araC/xylS-type" evidence="4">
    <location>
        <begin position="211"/>
        <end position="309"/>
    </location>
</feature>
<evidence type="ECO:0000313" key="6">
    <source>
        <dbReference type="Proteomes" id="UP000236728"/>
    </source>
</evidence>
<dbReference type="EMBL" id="FNVA01000002">
    <property type="protein sequence ID" value="SEF99675.1"/>
    <property type="molecule type" value="Genomic_DNA"/>
</dbReference>
<keyword evidence="2" id="KW-0238">DNA-binding</keyword>
<protein>
    <submittedName>
        <fullName evidence="5">AraC family transcriptional regulator</fullName>
    </submittedName>
</protein>
<organism evidence="5 6">
    <name type="scientific">Bryocella elongata</name>
    <dbReference type="NCBI Taxonomy" id="863522"/>
    <lineage>
        <taxon>Bacteria</taxon>
        <taxon>Pseudomonadati</taxon>
        <taxon>Acidobacteriota</taxon>
        <taxon>Terriglobia</taxon>
        <taxon>Terriglobales</taxon>
        <taxon>Acidobacteriaceae</taxon>
        <taxon>Bryocella</taxon>
    </lineage>
</organism>
<keyword evidence="3" id="KW-0804">Transcription</keyword>
<evidence type="ECO:0000256" key="2">
    <source>
        <dbReference type="ARBA" id="ARBA00023125"/>
    </source>
</evidence>
<dbReference type="Pfam" id="PF12833">
    <property type="entry name" value="HTH_18"/>
    <property type="match status" value="1"/>
</dbReference>
<keyword evidence="1" id="KW-0805">Transcription regulation</keyword>
<sequence length="311" mass="34118">MPNLLELDLKQRHFHESSLRLAQASGAGVLESSLDAGWSSLLVVRRGVPLAKESFETPAVEDFHIGLVVRGVSDFTGVHEGRTYTTRKEPGHVTLAAPTETYRMSWRSVTGEPGEVLSVFLPAVYFAEAAEEYRRAGTATAKGAVCAMGVRDPIVGQVMQSLRTAAQDGMPDSYADSAGRYLATHLLATAHRWSDATLSRDPGDLTDRRLARVLEYLEHQHREDVSNQQLAEVAGISPFHFARLFKRKVGCTPHQYVQRLRMQSARKLLRSTDLSVLEVASACGYTNASHFAAAFCNAFGQNPGEFRVSLG</sequence>
<dbReference type="InterPro" id="IPR009057">
    <property type="entry name" value="Homeodomain-like_sf"/>
</dbReference>
<dbReference type="PANTHER" id="PTHR46796">
    <property type="entry name" value="HTH-TYPE TRANSCRIPTIONAL ACTIVATOR RHAS-RELATED"/>
    <property type="match status" value="1"/>
</dbReference>
<dbReference type="PROSITE" id="PS01124">
    <property type="entry name" value="HTH_ARAC_FAMILY_2"/>
    <property type="match status" value="1"/>
</dbReference>
<reference evidence="5 6" key="1">
    <citation type="submission" date="2016-10" db="EMBL/GenBank/DDBJ databases">
        <authorList>
            <person name="de Groot N.N."/>
        </authorList>
    </citation>
    <scope>NUCLEOTIDE SEQUENCE [LARGE SCALE GENOMIC DNA]</scope>
    <source>
        <strain evidence="5 6">DSM 22489</strain>
    </source>
</reference>
<dbReference type="GO" id="GO:0043565">
    <property type="term" value="F:sequence-specific DNA binding"/>
    <property type="evidence" value="ECO:0007669"/>
    <property type="project" value="InterPro"/>
</dbReference>
<dbReference type="InterPro" id="IPR020449">
    <property type="entry name" value="Tscrpt_reg_AraC-type_HTH"/>
</dbReference>
<evidence type="ECO:0000256" key="1">
    <source>
        <dbReference type="ARBA" id="ARBA00023015"/>
    </source>
</evidence>
<dbReference type="AlphaFoldDB" id="A0A1H5WJZ2"/>
<dbReference type="InterPro" id="IPR050204">
    <property type="entry name" value="AraC_XylS_family_regulators"/>
</dbReference>
<dbReference type="GO" id="GO:0003700">
    <property type="term" value="F:DNA-binding transcription factor activity"/>
    <property type="evidence" value="ECO:0007669"/>
    <property type="project" value="InterPro"/>
</dbReference>
<keyword evidence="6" id="KW-1185">Reference proteome</keyword>
<dbReference type="RefSeq" id="WP_103932522.1">
    <property type="nucleotide sequence ID" value="NZ_FNVA01000002.1"/>
</dbReference>
<dbReference type="PRINTS" id="PR00032">
    <property type="entry name" value="HTHARAC"/>
</dbReference>
<accession>A0A1H5WJZ2</accession>
<evidence type="ECO:0000313" key="5">
    <source>
        <dbReference type="EMBL" id="SEF99675.1"/>
    </source>
</evidence>
<dbReference type="InterPro" id="IPR018060">
    <property type="entry name" value="HTH_AraC"/>
</dbReference>
<dbReference type="Proteomes" id="UP000236728">
    <property type="component" value="Unassembled WGS sequence"/>
</dbReference>
<dbReference type="OrthoDB" id="121508at2"/>
<gene>
    <name evidence="5" type="ORF">SAMN05421819_1611</name>
</gene>
<dbReference type="SMART" id="SM00342">
    <property type="entry name" value="HTH_ARAC"/>
    <property type="match status" value="1"/>
</dbReference>
<dbReference type="SUPFAM" id="SSF46689">
    <property type="entry name" value="Homeodomain-like"/>
    <property type="match status" value="2"/>
</dbReference>
<proteinExistence type="predicted"/>
<dbReference type="Gene3D" id="1.10.10.60">
    <property type="entry name" value="Homeodomain-like"/>
    <property type="match status" value="2"/>
</dbReference>
<evidence type="ECO:0000259" key="4">
    <source>
        <dbReference type="PROSITE" id="PS01124"/>
    </source>
</evidence>